<evidence type="ECO:0000256" key="5">
    <source>
        <dbReference type="ARBA" id="ARBA00023163"/>
    </source>
</evidence>
<dbReference type="AlphaFoldDB" id="A0A7C2NWX8"/>
<evidence type="ECO:0000313" key="9">
    <source>
        <dbReference type="EMBL" id="HEN14809.1"/>
    </source>
</evidence>
<feature type="region of interest" description="Disordered" evidence="6">
    <location>
        <begin position="94"/>
        <end position="116"/>
    </location>
</feature>
<proteinExistence type="inferred from homology"/>
<accession>A0A7C2NWX8</accession>
<dbReference type="InterPro" id="IPR036388">
    <property type="entry name" value="WH-like_DNA-bd_sf"/>
</dbReference>
<dbReference type="InterPro" id="IPR013325">
    <property type="entry name" value="RNA_pol_sigma_r2"/>
</dbReference>
<dbReference type="SUPFAM" id="SSF88946">
    <property type="entry name" value="Sigma2 domain of RNA polymerase sigma factors"/>
    <property type="match status" value="1"/>
</dbReference>
<evidence type="ECO:0000256" key="3">
    <source>
        <dbReference type="ARBA" id="ARBA00023082"/>
    </source>
</evidence>
<dbReference type="GO" id="GO:0003677">
    <property type="term" value="F:DNA binding"/>
    <property type="evidence" value="ECO:0007669"/>
    <property type="project" value="UniProtKB-KW"/>
</dbReference>
<dbReference type="InterPro" id="IPR013324">
    <property type="entry name" value="RNA_pol_sigma_r3/r4-like"/>
</dbReference>
<evidence type="ECO:0000256" key="6">
    <source>
        <dbReference type="SAM" id="MobiDB-lite"/>
    </source>
</evidence>
<dbReference type="InterPro" id="IPR014284">
    <property type="entry name" value="RNA_pol_sigma-70_dom"/>
</dbReference>
<dbReference type="InterPro" id="IPR039425">
    <property type="entry name" value="RNA_pol_sigma-70-like"/>
</dbReference>
<dbReference type="GO" id="GO:0006352">
    <property type="term" value="P:DNA-templated transcription initiation"/>
    <property type="evidence" value="ECO:0007669"/>
    <property type="project" value="InterPro"/>
</dbReference>
<dbReference type="InterPro" id="IPR013249">
    <property type="entry name" value="RNA_pol_sigma70_r4_t2"/>
</dbReference>
<evidence type="ECO:0000259" key="7">
    <source>
        <dbReference type="Pfam" id="PF04542"/>
    </source>
</evidence>
<dbReference type="Gene3D" id="1.10.10.10">
    <property type="entry name" value="Winged helix-like DNA-binding domain superfamily/Winged helix DNA-binding domain"/>
    <property type="match status" value="1"/>
</dbReference>
<dbReference type="Pfam" id="PF08281">
    <property type="entry name" value="Sigma70_r4_2"/>
    <property type="match status" value="1"/>
</dbReference>
<dbReference type="PANTHER" id="PTHR43133:SF8">
    <property type="entry name" value="RNA POLYMERASE SIGMA FACTOR HI_1459-RELATED"/>
    <property type="match status" value="1"/>
</dbReference>
<dbReference type="InterPro" id="IPR007627">
    <property type="entry name" value="RNA_pol_sigma70_r2"/>
</dbReference>
<feature type="domain" description="RNA polymerase sigma factor 70 region 4 type 2" evidence="8">
    <location>
        <begin position="121"/>
        <end position="173"/>
    </location>
</feature>
<dbReference type="SUPFAM" id="SSF88659">
    <property type="entry name" value="Sigma3 and sigma4 domains of RNA polymerase sigma factors"/>
    <property type="match status" value="1"/>
</dbReference>
<gene>
    <name evidence="9" type="ORF">ENQ76_04980</name>
</gene>
<name>A0A7C2NWX8_9PLAN</name>
<dbReference type="EMBL" id="DSOK01000150">
    <property type="protein sequence ID" value="HEN14809.1"/>
    <property type="molecule type" value="Genomic_DNA"/>
</dbReference>
<dbReference type="PANTHER" id="PTHR43133">
    <property type="entry name" value="RNA POLYMERASE ECF-TYPE SIGMA FACTO"/>
    <property type="match status" value="1"/>
</dbReference>
<dbReference type="CDD" id="cd06171">
    <property type="entry name" value="Sigma70_r4"/>
    <property type="match status" value="1"/>
</dbReference>
<comment type="caution">
    <text evidence="9">The sequence shown here is derived from an EMBL/GenBank/DDBJ whole genome shotgun (WGS) entry which is preliminary data.</text>
</comment>
<dbReference type="GO" id="GO:0016987">
    <property type="term" value="F:sigma factor activity"/>
    <property type="evidence" value="ECO:0007669"/>
    <property type="project" value="UniProtKB-KW"/>
</dbReference>
<evidence type="ECO:0000256" key="4">
    <source>
        <dbReference type="ARBA" id="ARBA00023125"/>
    </source>
</evidence>
<comment type="similarity">
    <text evidence="1">Belongs to the sigma-70 factor family. ECF subfamily.</text>
</comment>
<evidence type="ECO:0000256" key="2">
    <source>
        <dbReference type="ARBA" id="ARBA00023015"/>
    </source>
</evidence>
<organism evidence="9">
    <name type="scientific">Schlesneria paludicola</name>
    <dbReference type="NCBI Taxonomy" id="360056"/>
    <lineage>
        <taxon>Bacteria</taxon>
        <taxon>Pseudomonadati</taxon>
        <taxon>Planctomycetota</taxon>
        <taxon>Planctomycetia</taxon>
        <taxon>Planctomycetales</taxon>
        <taxon>Planctomycetaceae</taxon>
        <taxon>Schlesneria</taxon>
    </lineage>
</organism>
<evidence type="ECO:0000256" key="1">
    <source>
        <dbReference type="ARBA" id="ARBA00010641"/>
    </source>
</evidence>
<dbReference type="Gene3D" id="1.10.1740.10">
    <property type="match status" value="1"/>
</dbReference>
<sequence>MTDAELVCLARGGQRAAGEQLARRWSARVLAMCCARIGCSNAAEDLAQEVLFRGLRGLAALEDPAKFGPWLRGIALRVCGDWLRSRSTAEVPFSRLGNDPVDPLDQTETPPERLEDEDTRRRLLTEIHTLPEDLREVILLHYFDDLTYDETAALLGVSRATVNARLAKARELLARRLASLVR</sequence>
<reference evidence="9" key="1">
    <citation type="journal article" date="2020" name="mSystems">
        <title>Genome- and Community-Level Interaction Insights into Carbon Utilization and Element Cycling Functions of Hydrothermarchaeota in Hydrothermal Sediment.</title>
        <authorList>
            <person name="Zhou Z."/>
            <person name="Liu Y."/>
            <person name="Xu W."/>
            <person name="Pan J."/>
            <person name="Luo Z.H."/>
            <person name="Li M."/>
        </authorList>
    </citation>
    <scope>NUCLEOTIDE SEQUENCE [LARGE SCALE GENOMIC DNA]</scope>
    <source>
        <strain evidence="9">SpSt-339</strain>
    </source>
</reference>
<dbReference type="Pfam" id="PF04542">
    <property type="entry name" value="Sigma70_r2"/>
    <property type="match status" value="1"/>
</dbReference>
<dbReference type="NCBIfam" id="TIGR02937">
    <property type="entry name" value="sigma70-ECF"/>
    <property type="match status" value="1"/>
</dbReference>
<keyword evidence="4" id="KW-0238">DNA-binding</keyword>
<keyword evidence="3" id="KW-0731">Sigma factor</keyword>
<keyword evidence="5" id="KW-0804">Transcription</keyword>
<protein>
    <submittedName>
        <fullName evidence="9">RNA polymerase sigma factor</fullName>
    </submittedName>
</protein>
<feature type="domain" description="RNA polymerase sigma-70 region 2" evidence="7">
    <location>
        <begin position="21"/>
        <end position="87"/>
    </location>
</feature>
<evidence type="ECO:0000259" key="8">
    <source>
        <dbReference type="Pfam" id="PF08281"/>
    </source>
</evidence>
<keyword evidence="2" id="KW-0805">Transcription regulation</keyword>